<keyword evidence="2" id="KW-0175">Coiled coil</keyword>
<feature type="domain" description="RING-type" evidence="3">
    <location>
        <begin position="234"/>
        <end position="274"/>
    </location>
</feature>
<dbReference type="GO" id="GO:0008270">
    <property type="term" value="F:zinc ion binding"/>
    <property type="evidence" value="ECO:0007669"/>
    <property type="project" value="UniProtKB-KW"/>
</dbReference>
<accession>A0A088RUG1</accession>
<dbReference type="eggNOG" id="ENOG502R7YX">
    <property type="taxonomic scope" value="Eukaryota"/>
</dbReference>
<dbReference type="Proteomes" id="UP000063063">
    <property type="component" value="Chromosome 28"/>
</dbReference>
<proteinExistence type="predicted"/>
<name>A0A088RUG1_LEIPA</name>
<dbReference type="AlphaFoldDB" id="A0A088RUG1"/>
<keyword evidence="1" id="KW-0862">Zinc</keyword>
<dbReference type="EMBL" id="CP009397">
    <property type="protein sequence ID" value="AIN99772.1"/>
    <property type="molecule type" value="Genomic_DNA"/>
</dbReference>
<dbReference type="VEuPathDB" id="TriTrypDB:LPAL13_280019900"/>
<evidence type="ECO:0000259" key="3">
    <source>
        <dbReference type="PROSITE" id="PS50089"/>
    </source>
</evidence>
<dbReference type="KEGG" id="lpan:LPMP_281390"/>
<protein>
    <recommendedName>
        <fullName evidence="3">RING-type domain-containing protein</fullName>
    </recommendedName>
</protein>
<dbReference type="SUPFAM" id="SSF57850">
    <property type="entry name" value="RING/U-box"/>
    <property type="match status" value="1"/>
</dbReference>
<evidence type="ECO:0000313" key="4">
    <source>
        <dbReference type="EMBL" id="AIN99772.1"/>
    </source>
</evidence>
<keyword evidence="1" id="KW-0863">Zinc-finger</keyword>
<gene>
    <name evidence="4" type="ORF">LPMP_281390</name>
</gene>
<organism evidence="4 5">
    <name type="scientific">Leishmania panamensis</name>
    <dbReference type="NCBI Taxonomy" id="5679"/>
    <lineage>
        <taxon>Eukaryota</taxon>
        <taxon>Discoba</taxon>
        <taxon>Euglenozoa</taxon>
        <taxon>Kinetoplastea</taxon>
        <taxon>Metakinetoplastina</taxon>
        <taxon>Trypanosomatida</taxon>
        <taxon>Trypanosomatidae</taxon>
        <taxon>Leishmaniinae</taxon>
        <taxon>Leishmania</taxon>
        <taxon>Leishmania guyanensis species complex</taxon>
    </lineage>
</organism>
<dbReference type="OrthoDB" id="5330228at2759"/>
<dbReference type="PROSITE" id="PS50089">
    <property type="entry name" value="ZF_RING_2"/>
    <property type="match status" value="1"/>
</dbReference>
<evidence type="ECO:0000256" key="2">
    <source>
        <dbReference type="SAM" id="Coils"/>
    </source>
</evidence>
<evidence type="ECO:0000313" key="5">
    <source>
        <dbReference type="Proteomes" id="UP000063063"/>
    </source>
</evidence>
<dbReference type="GeneID" id="22576584"/>
<keyword evidence="1" id="KW-0479">Metal-binding</keyword>
<dbReference type="InterPro" id="IPR001841">
    <property type="entry name" value="Znf_RING"/>
</dbReference>
<feature type="coiled-coil region" evidence="2">
    <location>
        <begin position="33"/>
        <end position="133"/>
    </location>
</feature>
<dbReference type="Pfam" id="PF13923">
    <property type="entry name" value="zf-C3HC4_2"/>
    <property type="match status" value="1"/>
</dbReference>
<sequence>MEKAMDQESSDGDAVVIPNTAQLMESKRLQLLADQLESSLTVLRRKLDRMEKRMENTGRGALLPFQLRRAKKEREELMREIETTQNIIKRLVFMSTQMTQMMELKKEVFQNTRTRLLEEIKVLESQIKGNSEQVLRGYIQRINMLQRYWPWRQLRDLGDTSVGNTFEEELARGPRYRSVGIQNNIQSDYLAQQLHWLHELGNREDVFRGHLRHLEGMIEDLNDITDLLETTMTCTVCGLTFEDPVMLWPCGHSFCLACFECLAIAPSLYRCPTCGSIGSEGFLHNLLLAETVAKWMFKDKGYGDTQAPLNIIRVHLPRFRKDQIQSRILQLKNQLRGSNERTSAAAKEAAERELITISYRLY</sequence>
<reference evidence="4 5" key="1">
    <citation type="journal article" date="2015" name="Sci. Rep.">
        <title>The genome of Leishmania panamensis: insights into genomics of the L. (Viannia) subgenus.</title>
        <authorList>
            <person name="Llanes A."/>
            <person name="Restrepo C.M."/>
            <person name="Vecchio G.D."/>
            <person name="Anguizola F.J."/>
            <person name="Lleonart R."/>
        </authorList>
    </citation>
    <scope>NUCLEOTIDE SEQUENCE [LARGE SCALE GENOMIC DNA]</scope>
    <source>
        <strain evidence="4 5">MHOM/PA/94/PSC-1</strain>
    </source>
</reference>
<dbReference type="VEuPathDB" id="TriTrypDB:LPMP_281390"/>
<dbReference type="InterPro" id="IPR013083">
    <property type="entry name" value="Znf_RING/FYVE/PHD"/>
</dbReference>
<dbReference type="Gene3D" id="3.30.40.10">
    <property type="entry name" value="Zinc/RING finger domain, C3HC4 (zinc finger)"/>
    <property type="match status" value="1"/>
</dbReference>
<keyword evidence="5" id="KW-1185">Reference proteome</keyword>
<evidence type="ECO:0000256" key="1">
    <source>
        <dbReference type="PROSITE-ProRule" id="PRU00175"/>
    </source>
</evidence>
<dbReference type="RefSeq" id="XP_010700479.1">
    <property type="nucleotide sequence ID" value="XM_010702177.1"/>
</dbReference>